<feature type="transmembrane region" description="Helical" evidence="7">
    <location>
        <begin position="386"/>
        <end position="406"/>
    </location>
</feature>
<keyword evidence="5 7" id="KW-1133">Transmembrane helix</keyword>
<dbReference type="EMBL" id="NBXA01000053">
    <property type="protein sequence ID" value="RFA06696.1"/>
    <property type="molecule type" value="Genomic_DNA"/>
</dbReference>
<evidence type="ECO:0000313" key="10">
    <source>
        <dbReference type="Proteomes" id="UP000256709"/>
    </source>
</evidence>
<feature type="transmembrane region" description="Helical" evidence="7">
    <location>
        <begin position="58"/>
        <end position="80"/>
    </location>
</feature>
<dbReference type="GO" id="GO:0022857">
    <property type="term" value="F:transmembrane transporter activity"/>
    <property type="evidence" value="ECO:0007669"/>
    <property type="project" value="InterPro"/>
</dbReference>
<dbReference type="InterPro" id="IPR020846">
    <property type="entry name" value="MFS_dom"/>
</dbReference>
<dbReference type="PROSITE" id="PS50850">
    <property type="entry name" value="MFS"/>
    <property type="match status" value="1"/>
</dbReference>
<sequence length="538" mass="57430">MTNALVGQPAAHKEGGSPFAPLRIPLFRALWIAVVVADIGGWMQTVGAQWLLVGQPNATVLVALVSTAAAVPFLILGIPAGVLGEFLNRRRILIAVQGFQVVVGSALAVLTVIGEMSPALLLTLTFLLGAGDVLQLPAYQALVQEIVPRTQLTRSTSLSAIGINISRAVGPALAGLAISTVGIGFVFALNVATSMFFLITVLRWRGYAPPTPHVEPFIDAARAGLRYVLYSGVVRNLFLRLSLFIIPANALWALLPFIASSRLHLGSDGYGFLLAALGLGSVSGALLLPLTRTRFSLNSTTAAGAALFGAGTIAATLSASLPLTLVVLFVTGVAWIDVVASFSAAVQIFLPTWVRSRGLSVYQIIFFGGAALGSALAGVVAEALGITLVNVVAGILLLVLASIQFLRPLPRFENIDQSTAIIPTIDQVIVDSELDFTDDATTLVISRWDVAPEQHALFIDHMRAVEASRRRTGARHWELYVDKDHRDSFVEIFDIGSWREHLEQDRSRLTEYDHQLLSAAAELASGPPELTQLISTDR</sequence>
<dbReference type="Pfam" id="PF05977">
    <property type="entry name" value="MFS_3"/>
    <property type="match status" value="1"/>
</dbReference>
<dbReference type="OrthoDB" id="9775268at2"/>
<feature type="transmembrane region" description="Helical" evidence="7">
    <location>
        <begin position="270"/>
        <end position="290"/>
    </location>
</feature>
<feature type="transmembrane region" description="Helical" evidence="7">
    <location>
        <begin position="361"/>
        <end position="380"/>
    </location>
</feature>
<evidence type="ECO:0000256" key="4">
    <source>
        <dbReference type="ARBA" id="ARBA00022692"/>
    </source>
</evidence>
<dbReference type="SUPFAM" id="SSF103473">
    <property type="entry name" value="MFS general substrate transporter"/>
    <property type="match status" value="1"/>
</dbReference>
<feature type="transmembrane region" description="Helical" evidence="7">
    <location>
        <begin position="176"/>
        <end position="199"/>
    </location>
</feature>
<evidence type="ECO:0000313" key="9">
    <source>
        <dbReference type="EMBL" id="RFA06696.1"/>
    </source>
</evidence>
<feature type="transmembrane region" description="Helical" evidence="7">
    <location>
        <begin position="327"/>
        <end position="349"/>
    </location>
</feature>
<gene>
    <name evidence="9" type="ORF">B7R21_18720</name>
</gene>
<feature type="transmembrane region" description="Helical" evidence="7">
    <location>
        <begin position="237"/>
        <end position="258"/>
    </location>
</feature>
<dbReference type="CDD" id="cd06173">
    <property type="entry name" value="MFS_MefA_like"/>
    <property type="match status" value="1"/>
</dbReference>
<feature type="transmembrane region" description="Helical" evidence="7">
    <location>
        <begin position="92"/>
        <end position="113"/>
    </location>
</feature>
<evidence type="ECO:0000256" key="6">
    <source>
        <dbReference type="ARBA" id="ARBA00023136"/>
    </source>
</evidence>
<evidence type="ECO:0000256" key="5">
    <source>
        <dbReference type="ARBA" id="ARBA00022989"/>
    </source>
</evidence>
<keyword evidence="3" id="KW-1003">Cell membrane</keyword>
<evidence type="ECO:0000256" key="7">
    <source>
        <dbReference type="SAM" id="Phobius"/>
    </source>
</evidence>
<dbReference type="Gene3D" id="1.20.1250.20">
    <property type="entry name" value="MFS general substrate transporter like domains"/>
    <property type="match status" value="1"/>
</dbReference>
<dbReference type="PANTHER" id="PTHR23513:SF11">
    <property type="entry name" value="STAPHYLOFERRIN A TRANSPORTER"/>
    <property type="match status" value="1"/>
</dbReference>
<dbReference type="PANTHER" id="PTHR23513">
    <property type="entry name" value="INTEGRAL MEMBRANE EFFLUX PROTEIN-RELATED"/>
    <property type="match status" value="1"/>
</dbReference>
<dbReference type="AlphaFoldDB" id="A0A3E0VA34"/>
<keyword evidence="6 7" id="KW-0472">Membrane</keyword>
<keyword evidence="2" id="KW-0813">Transport</keyword>
<evidence type="ECO:0000256" key="2">
    <source>
        <dbReference type="ARBA" id="ARBA00022448"/>
    </source>
</evidence>
<accession>A0A3E0VA34</accession>
<evidence type="ECO:0000256" key="1">
    <source>
        <dbReference type="ARBA" id="ARBA00004651"/>
    </source>
</evidence>
<keyword evidence="4 7" id="KW-0812">Transmembrane</keyword>
<proteinExistence type="predicted"/>
<dbReference type="GO" id="GO:0005886">
    <property type="term" value="C:plasma membrane"/>
    <property type="evidence" value="ECO:0007669"/>
    <property type="project" value="UniProtKB-SubCell"/>
</dbReference>
<dbReference type="InterPro" id="IPR010290">
    <property type="entry name" value="TM_effector"/>
</dbReference>
<protein>
    <recommendedName>
        <fullName evidence="8">Major facilitator superfamily (MFS) profile domain-containing protein</fullName>
    </recommendedName>
</protein>
<reference evidence="9 10" key="1">
    <citation type="submission" date="2017-04" db="EMBL/GenBank/DDBJ databases">
        <title>Comparative genome analysis of Subtercola boreus.</title>
        <authorList>
            <person name="Cho Y.-J."/>
            <person name="Cho A."/>
            <person name="Kim O.-S."/>
            <person name="Lee J.-I."/>
        </authorList>
    </citation>
    <scope>NUCLEOTIDE SEQUENCE [LARGE SCALE GENOMIC DNA]</scope>
    <source>
        <strain evidence="9 10">P27444</strain>
    </source>
</reference>
<evidence type="ECO:0000259" key="8">
    <source>
        <dbReference type="PROSITE" id="PS50850"/>
    </source>
</evidence>
<name>A0A3E0VA34_9MICO</name>
<organism evidence="9 10">
    <name type="scientific">Subtercola boreus</name>
    <dbReference type="NCBI Taxonomy" id="120213"/>
    <lineage>
        <taxon>Bacteria</taxon>
        <taxon>Bacillati</taxon>
        <taxon>Actinomycetota</taxon>
        <taxon>Actinomycetes</taxon>
        <taxon>Micrococcales</taxon>
        <taxon>Microbacteriaceae</taxon>
        <taxon>Subtercola</taxon>
    </lineage>
</organism>
<comment type="subcellular location">
    <subcellularLocation>
        <location evidence="1">Cell membrane</location>
        <topology evidence="1">Multi-pass membrane protein</topology>
    </subcellularLocation>
</comment>
<feature type="transmembrane region" description="Helical" evidence="7">
    <location>
        <begin position="29"/>
        <end position="52"/>
    </location>
</feature>
<comment type="caution">
    <text evidence="9">The sequence shown here is derived from an EMBL/GenBank/DDBJ whole genome shotgun (WGS) entry which is preliminary data.</text>
</comment>
<evidence type="ECO:0000256" key="3">
    <source>
        <dbReference type="ARBA" id="ARBA00022475"/>
    </source>
</evidence>
<dbReference type="Proteomes" id="UP000256709">
    <property type="component" value="Unassembled WGS sequence"/>
</dbReference>
<feature type="domain" description="Major facilitator superfamily (MFS) profile" evidence="8">
    <location>
        <begin position="1"/>
        <end position="411"/>
    </location>
</feature>
<feature type="transmembrane region" description="Helical" evidence="7">
    <location>
        <begin position="302"/>
        <end position="321"/>
    </location>
</feature>
<dbReference type="InterPro" id="IPR036259">
    <property type="entry name" value="MFS_trans_sf"/>
</dbReference>